<feature type="compositionally biased region" description="Pro residues" evidence="1">
    <location>
        <begin position="48"/>
        <end position="60"/>
    </location>
</feature>
<accession>A0A8J3B8M3</accession>
<dbReference type="SUPFAM" id="SSF51261">
    <property type="entry name" value="Duplicated hybrid motif"/>
    <property type="match status" value="1"/>
</dbReference>
<gene>
    <name evidence="4" type="ORF">GCM10010123_35350</name>
</gene>
<dbReference type="InterPro" id="IPR016047">
    <property type="entry name" value="M23ase_b-sheet_dom"/>
</dbReference>
<reference evidence="4" key="2">
    <citation type="submission" date="2020-09" db="EMBL/GenBank/DDBJ databases">
        <authorList>
            <person name="Sun Q."/>
            <person name="Ohkuma M."/>
        </authorList>
    </citation>
    <scope>NUCLEOTIDE SEQUENCE</scope>
    <source>
        <strain evidence="4">JCM 3090</strain>
    </source>
</reference>
<keyword evidence="2" id="KW-0732">Signal</keyword>
<feature type="chain" id="PRO_5038952108" description="M23ase beta-sheet core domain-containing protein" evidence="2">
    <location>
        <begin position="23"/>
        <end position="237"/>
    </location>
</feature>
<protein>
    <recommendedName>
        <fullName evidence="3">M23ase beta-sheet core domain-containing protein</fullName>
    </recommendedName>
</protein>
<evidence type="ECO:0000256" key="2">
    <source>
        <dbReference type="SAM" id="SignalP"/>
    </source>
</evidence>
<feature type="domain" description="M23ase beta-sheet core" evidence="3">
    <location>
        <begin position="93"/>
        <end position="188"/>
    </location>
</feature>
<keyword evidence="5" id="KW-1185">Reference proteome</keyword>
<feature type="region of interest" description="Disordered" evidence="1">
    <location>
        <begin position="32"/>
        <end position="65"/>
    </location>
</feature>
<dbReference type="RefSeq" id="WP_189171291.1">
    <property type="nucleotide sequence ID" value="NZ_BMQB01000008.1"/>
</dbReference>
<proteinExistence type="predicted"/>
<feature type="compositionally biased region" description="Low complexity" evidence="1">
    <location>
        <begin position="33"/>
        <end position="44"/>
    </location>
</feature>
<evidence type="ECO:0000313" key="4">
    <source>
        <dbReference type="EMBL" id="GGK02296.1"/>
    </source>
</evidence>
<dbReference type="PROSITE" id="PS51257">
    <property type="entry name" value="PROKAR_LIPOPROTEIN"/>
    <property type="match status" value="1"/>
</dbReference>
<dbReference type="Proteomes" id="UP000649739">
    <property type="component" value="Unassembled WGS sequence"/>
</dbReference>
<dbReference type="CDD" id="cd12797">
    <property type="entry name" value="M23_peptidase"/>
    <property type="match status" value="1"/>
</dbReference>
<name>A0A8J3B8M3_9ACTN</name>
<dbReference type="AlphaFoldDB" id="A0A8J3B8M3"/>
<evidence type="ECO:0000256" key="1">
    <source>
        <dbReference type="SAM" id="MobiDB-lite"/>
    </source>
</evidence>
<evidence type="ECO:0000313" key="5">
    <source>
        <dbReference type="Proteomes" id="UP000649739"/>
    </source>
</evidence>
<organism evidence="4 5">
    <name type="scientific">Pilimelia anulata</name>
    <dbReference type="NCBI Taxonomy" id="53371"/>
    <lineage>
        <taxon>Bacteria</taxon>
        <taxon>Bacillati</taxon>
        <taxon>Actinomycetota</taxon>
        <taxon>Actinomycetes</taxon>
        <taxon>Micromonosporales</taxon>
        <taxon>Micromonosporaceae</taxon>
        <taxon>Pilimelia</taxon>
    </lineage>
</organism>
<comment type="caution">
    <text evidence="4">The sequence shown here is derived from an EMBL/GenBank/DDBJ whole genome shotgun (WGS) entry which is preliminary data.</text>
</comment>
<reference evidence="4" key="1">
    <citation type="journal article" date="2014" name="Int. J. Syst. Evol. Microbiol.">
        <title>Complete genome sequence of Corynebacterium casei LMG S-19264T (=DSM 44701T), isolated from a smear-ripened cheese.</title>
        <authorList>
            <consortium name="US DOE Joint Genome Institute (JGI-PGF)"/>
            <person name="Walter F."/>
            <person name="Albersmeier A."/>
            <person name="Kalinowski J."/>
            <person name="Ruckert C."/>
        </authorList>
    </citation>
    <scope>NUCLEOTIDE SEQUENCE</scope>
    <source>
        <strain evidence="4">JCM 3090</strain>
    </source>
</reference>
<dbReference type="InterPro" id="IPR011055">
    <property type="entry name" value="Dup_hybrid_motif"/>
</dbReference>
<dbReference type="Gene3D" id="2.70.70.10">
    <property type="entry name" value="Glucose Permease (Domain IIA)"/>
    <property type="match status" value="1"/>
</dbReference>
<evidence type="ECO:0000259" key="3">
    <source>
        <dbReference type="Pfam" id="PF01551"/>
    </source>
</evidence>
<dbReference type="Pfam" id="PF01551">
    <property type="entry name" value="Peptidase_M23"/>
    <property type="match status" value="1"/>
</dbReference>
<feature type="signal peptide" evidence="2">
    <location>
        <begin position="1"/>
        <end position="22"/>
    </location>
</feature>
<sequence>MVLVARRRCGAALVLAAALLLAGGCTQRPTFVPAAGTPTPSAGAPGPGAGPTPGPGPTPGATPTASAPAAVRYAFPVRGPASYARTHHDYPAADIMAPCGAAALAPVDGEVLEVSRVDRYRRAVDDGATRGGLSISILGRDGARYYGSHYAAIDPAVAPGRPVRAGQRIAAVGRTGDASACHIHFGLSPACARTGDWWLRRGAIWPADYLDAWRAGRPLSPARELRAWRRTHGCPRA</sequence>
<dbReference type="EMBL" id="BMQB01000008">
    <property type="protein sequence ID" value="GGK02296.1"/>
    <property type="molecule type" value="Genomic_DNA"/>
</dbReference>